<evidence type="ECO:0000313" key="10">
    <source>
        <dbReference type="Proteomes" id="UP001596122"/>
    </source>
</evidence>
<reference evidence="10" key="1">
    <citation type="journal article" date="2019" name="Int. J. Syst. Evol. Microbiol.">
        <title>The Global Catalogue of Microorganisms (GCM) 10K type strain sequencing project: providing services to taxonomists for standard genome sequencing and annotation.</title>
        <authorList>
            <consortium name="The Broad Institute Genomics Platform"/>
            <consortium name="The Broad Institute Genome Sequencing Center for Infectious Disease"/>
            <person name="Wu L."/>
            <person name="Ma J."/>
        </authorList>
    </citation>
    <scope>NUCLEOTIDE SEQUENCE [LARGE SCALE GENOMIC DNA]</scope>
    <source>
        <strain evidence="10">CCUG 43114</strain>
    </source>
</reference>
<dbReference type="Pfam" id="PF01554">
    <property type="entry name" value="MatE"/>
    <property type="match status" value="2"/>
</dbReference>
<feature type="transmembrane region" description="Helical" evidence="8">
    <location>
        <begin position="389"/>
        <end position="411"/>
    </location>
</feature>
<dbReference type="InterPro" id="IPR002528">
    <property type="entry name" value="MATE_fam"/>
</dbReference>
<feature type="transmembrane region" description="Helical" evidence="8">
    <location>
        <begin position="313"/>
        <end position="337"/>
    </location>
</feature>
<proteinExistence type="inferred from homology"/>
<evidence type="ECO:0000256" key="1">
    <source>
        <dbReference type="ARBA" id="ARBA00004651"/>
    </source>
</evidence>
<dbReference type="NCBIfam" id="TIGR00797">
    <property type="entry name" value="matE"/>
    <property type="match status" value="1"/>
</dbReference>
<feature type="transmembrane region" description="Helical" evidence="8">
    <location>
        <begin position="248"/>
        <end position="267"/>
    </location>
</feature>
<comment type="subcellular location">
    <subcellularLocation>
        <location evidence="1">Cell membrane</location>
        <topology evidence="1">Multi-pass membrane protein</topology>
    </subcellularLocation>
</comment>
<feature type="transmembrane region" description="Helical" evidence="8">
    <location>
        <begin position="417"/>
        <end position="436"/>
    </location>
</feature>
<dbReference type="InterPro" id="IPR044644">
    <property type="entry name" value="DinF-like"/>
</dbReference>
<dbReference type="PIRSF" id="PIRSF006603">
    <property type="entry name" value="DinF"/>
    <property type="match status" value="1"/>
</dbReference>
<keyword evidence="5 8" id="KW-0812">Transmembrane</keyword>
<keyword evidence="7 8" id="KW-0472">Membrane</keyword>
<comment type="similarity">
    <text evidence="2">Belongs to the multi antimicrobial extrusion (MATE) (TC 2.A.66.1) family.</text>
</comment>
<evidence type="ECO:0000256" key="5">
    <source>
        <dbReference type="ARBA" id="ARBA00022692"/>
    </source>
</evidence>
<accession>A0ABW0GNP0</accession>
<dbReference type="Proteomes" id="UP001596122">
    <property type="component" value="Unassembled WGS sequence"/>
</dbReference>
<dbReference type="RefSeq" id="WP_340269184.1">
    <property type="nucleotide sequence ID" value="NZ_JBBEOG010000004.1"/>
</dbReference>
<comment type="caution">
    <text evidence="9">The sequence shown here is derived from an EMBL/GenBank/DDBJ whole genome shotgun (WGS) entry which is preliminary data.</text>
</comment>
<organism evidence="9 10">
    <name type="scientific">Aquipuribacter nitratireducens</name>
    <dbReference type="NCBI Taxonomy" id="650104"/>
    <lineage>
        <taxon>Bacteria</taxon>
        <taxon>Bacillati</taxon>
        <taxon>Actinomycetota</taxon>
        <taxon>Actinomycetes</taxon>
        <taxon>Micrococcales</taxon>
        <taxon>Intrasporangiaceae</taxon>
        <taxon>Aquipuribacter</taxon>
    </lineage>
</organism>
<evidence type="ECO:0000256" key="7">
    <source>
        <dbReference type="ARBA" id="ARBA00023136"/>
    </source>
</evidence>
<dbReference type="EMBL" id="JBHSLD010000009">
    <property type="protein sequence ID" value="MFC5381290.1"/>
    <property type="molecule type" value="Genomic_DNA"/>
</dbReference>
<feature type="transmembrane region" description="Helical" evidence="8">
    <location>
        <begin position="169"/>
        <end position="189"/>
    </location>
</feature>
<evidence type="ECO:0000256" key="3">
    <source>
        <dbReference type="ARBA" id="ARBA00022448"/>
    </source>
</evidence>
<evidence type="ECO:0000313" key="9">
    <source>
        <dbReference type="EMBL" id="MFC5381290.1"/>
    </source>
</evidence>
<sequence length="453" mass="44751">MSGTTAGRPGSGSVARREVLALAVPAFGALVVEPLFLLTDTAIVGRLGTDPLAGLGVASAVLSTLVGLFVVLAYGTTATVSRQLGAGRLGPAFTVGVDGCWLALAVGAVTASVGALSAPAVVSAFGVPPGVAAEAVAYLTVSMTGIPAMLFVLAATGVLRGLQDTRTPLVVAVVGFTWNAVLSLVLVHGPGPAPALGIAGSAWGTVVAQTTMAVWLGVLVVRGARRHSAALRPHAAGIATAARAGVPLLLRTVTLRVALLVTVWVAAGTGGTSLAAHQVVFTVWTFGAFALDAIAIAAQALTGRSLGAGDVSAALGATALMVRWGVGGGAVLGGLLAATSPLLPVVFSPVADVRTGITAGLLVVGVTAPLAGYVFVLDGVLIGAGDGSYLARAGVVALLAYLPLVAIVPLLGLRGTTGLVVLWLAFAGGYMAARAVTLGLRARSDRWLVLGAD</sequence>
<evidence type="ECO:0000256" key="8">
    <source>
        <dbReference type="SAM" id="Phobius"/>
    </source>
</evidence>
<evidence type="ECO:0000256" key="4">
    <source>
        <dbReference type="ARBA" id="ARBA00022475"/>
    </source>
</evidence>
<feature type="transmembrane region" description="Helical" evidence="8">
    <location>
        <begin position="279"/>
        <end position="301"/>
    </location>
</feature>
<keyword evidence="3" id="KW-0813">Transport</keyword>
<feature type="transmembrane region" description="Helical" evidence="8">
    <location>
        <begin position="20"/>
        <end position="39"/>
    </location>
</feature>
<protein>
    <submittedName>
        <fullName evidence="9">MATE family efflux transporter</fullName>
    </submittedName>
</protein>
<name>A0ABW0GNP0_9MICO</name>
<keyword evidence="10" id="KW-1185">Reference proteome</keyword>
<evidence type="ECO:0000256" key="2">
    <source>
        <dbReference type="ARBA" id="ARBA00010199"/>
    </source>
</evidence>
<dbReference type="PANTHER" id="PTHR42893:SF46">
    <property type="entry name" value="PROTEIN DETOXIFICATION 44, CHLOROPLASTIC"/>
    <property type="match status" value="1"/>
</dbReference>
<feature type="transmembrane region" description="Helical" evidence="8">
    <location>
        <begin position="136"/>
        <end position="162"/>
    </location>
</feature>
<feature type="transmembrane region" description="Helical" evidence="8">
    <location>
        <begin position="95"/>
        <end position="116"/>
    </location>
</feature>
<feature type="transmembrane region" description="Helical" evidence="8">
    <location>
        <begin position="51"/>
        <end position="74"/>
    </location>
</feature>
<dbReference type="InterPro" id="IPR048279">
    <property type="entry name" value="MdtK-like"/>
</dbReference>
<gene>
    <name evidence="9" type="ORF">ACFPJ6_10850</name>
</gene>
<feature type="transmembrane region" description="Helical" evidence="8">
    <location>
        <begin position="357"/>
        <end position="377"/>
    </location>
</feature>
<keyword evidence="4" id="KW-1003">Cell membrane</keyword>
<feature type="transmembrane region" description="Helical" evidence="8">
    <location>
        <begin position="195"/>
        <end position="221"/>
    </location>
</feature>
<evidence type="ECO:0000256" key="6">
    <source>
        <dbReference type="ARBA" id="ARBA00022989"/>
    </source>
</evidence>
<dbReference type="PANTHER" id="PTHR42893">
    <property type="entry name" value="PROTEIN DETOXIFICATION 44, CHLOROPLASTIC-RELATED"/>
    <property type="match status" value="1"/>
</dbReference>
<keyword evidence="6 8" id="KW-1133">Transmembrane helix</keyword>